<dbReference type="Gene3D" id="1.10.443.10">
    <property type="entry name" value="Intergrase catalytic core"/>
    <property type="match status" value="1"/>
</dbReference>
<evidence type="ECO:0000259" key="5">
    <source>
        <dbReference type="PROSITE" id="PS51898"/>
    </source>
</evidence>
<reference evidence="7 8" key="1">
    <citation type="submission" date="2019-12" db="EMBL/GenBank/DDBJ databases">
        <title>Comparative genomics gives insights into the taxonomy of the Azoarcus-Aromatoleum group and reveals separate origins of nif in the plant-associated Azoarcus and non-plant-associated Aromatoleum sub-groups.</title>
        <authorList>
            <person name="Lafos M."/>
            <person name="Maluk M."/>
            <person name="Batista M."/>
            <person name="Junghare M."/>
            <person name="Carmona M."/>
            <person name="Faoro H."/>
            <person name="Cruz L.M."/>
            <person name="Battistoni F."/>
            <person name="De Souza E."/>
            <person name="Pedrosa F."/>
            <person name="Chen W.-M."/>
            <person name="Poole P.S."/>
            <person name="Dixon R.A."/>
            <person name="James E.K."/>
        </authorList>
    </citation>
    <scope>NUCLEOTIDE SEQUENCE [LARGE SCALE GENOMIC DNA]</scope>
    <source>
        <strain evidence="7 8">Td21</strain>
    </source>
</reference>
<gene>
    <name evidence="7" type="ORF">GPA22_09580</name>
</gene>
<dbReference type="PROSITE" id="PS51900">
    <property type="entry name" value="CB"/>
    <property type="match status" value="1"/>
</dbReference>
<keyword evidence="3" id="KW-0233">DNA recombination</keyword>
<name>A0ABX1PZC7_9RHOO</name>
<evidence type="ECO:0000313" key="7">
    <source>
        <dbReference type="EMBL" id="NMG43977.1"/>
    </source>
</evidence>
<evidence type="ECO:0000256" key="2">
    <source>
        <dbReference type="ARBA" id="ARBA00023125"/>
    </source>
</evidence>
<dbReference type="SUPFAM" id="SSF56349">
    <property type="entry name" value="DNA breaking-rejoining enzymes"/>
    <property type="match status" value="1"/>
</dbReference>
<dbReference type="InterPro" id="IPR002104">
    <property type="entry name" value="Integrase_catalytic"/>
</dbReference>
<dbReference type="Gene3D" id="1.10.150.130">
    <property type="match status" value="1"/>
</dbReference>
<dbReference type="InterPro" id="IPR010998">
    <property type="entry name" value="Integrase_recombinase_N"/>
</dbReference>
<dbReference type="InterPro" id="IPR050090">
    <property type="entry name" value="Tyrosine_recombinase_XerCD"/>
</dbReference>
<keyword evidence="2 4" id="KW-0238">DNA-binding</keyword>
<protein>
    <submittedName>
        <fullName evidence="7">Tyrosine-type recombinase/integrase</fullName>
    </submittedName>
</protein>
<keyword evidence="1" id="KW-0229">DNA integration</keyword>
<evidence type="ECO:0000313" key="8">
    <source>
        <dbReference type="Proteomes" id="UP000623795"/>
    </source>
</evidence>
<evidence type="ECO:0000256" key="3">
    <source>
        <dbReference type="ARBA" id="ARBA00023172"/>
    </source>
</evidence>
<dbReference type="CDD" id="cd00796">
    <property type="entry name" value="INT_Rci_Hp1_C"/>
    <property type="match status" value="1"/>
</dbReference>
<dbReference type="EMBL" id="WTVN01000012">
    <property type="protein sequence ID" value="NMG43977.1"/>
    <property type="molecule type" value="Genomic_DNA"/>
</dbReference>
<dbReference type="InterPro" id="IPR013762">
    <property type="entry name" value="Integrase-like_cat_sf"/>
</dbReference>
<dbReference type="InterPro" id="IPR011010">
    <property type="entry name" value="DNA_brk_join_enz"/>
</dbReference>
<dbReference type="Proteomes" id="UP000623795">
    <property type="component" value="Unassembled WGS sequence"/>
</dbReference>
<dbReference type="PROSITE" id="PS51898">
    <property type="entry name" value="TYR_RECOMBINASE"/>
    <property type="match status" value="1"/>
</dbReference>
<dbReference type="InterPro" id="IPR044068">
    <property type="entry name" value="CB"/>
</dbReference>
<proteinExistence type="predicted"/>
<comment type="caution">
    <text evidence="7">The sequence shown here is derived from an EMBL/GenBank/DDBJ whole genome shotgun (WGS) entry which is preliminary data.</text>
</comment>
<keyword evidence="8" id="KW-1185">Reference proteome</keyword>
<feature type="domain" description="Core-binding (CB)" evidence="6">
    <location>
        <begin position="54"/>
        <end position="133"/>
    </location>
</feature>
<evidence type="ECO:0000256" key="1">
    <source>
        <dbReference type="ARBA" id="ARBA00022908"/>
    </source>
</evidence>
<accession>A0ABX1PZC7</accession>
<dbReference type="PANTHER" id="PTHR30349:SF94">
    <property type="entry name" value="INTEGRASE_RECOMBINASE HI_1414-RELATED"/>
    <property type="match status" value="1"/>
</dbReference>
<sequence>MNIRQRGDRFQVRVTVAGQTATRTFTSKAEATRWARHQQVAMERGEYEPPRPAVTLAEAIDRYEREVLPSKRGAAQERYTLKAWRASALGRCSLATIKAADVAQARDKRLQEVSSGSVRRYLDTLSAVFEVAARDWEIVTANPVRAIRKPPNGRPRERRLLPGELERIIAASESPDFPAIVTLAAETAMRRSEILGLEWRYVDLRKRLVTLPLTKNGDSRTVPLTRKAVEVLSTLPRRIDGRVFDKNGTSLSGAFQRAVLRARRSYERERSEAGATAAEIGQDGYLCDLRLHDLRHERVSALVEGGFSLIEVAAISGHKTMQCLKRYSHVRPTHLVAKLDVMGSR</sequence>
<feature type="domain" description="Tyr recombinase" evidence="5">
    <location>
        <begin position="155"/>
        <end position="340"/>
    </location>
</feature>
<evidence type="ECO:0000259" key="6">
    <source>
        <dbReference type="PROSITE" id="PS51900"/>
    </source>
</evidence>
<evidence type="ECO:0000256" key="4">
    <source>
        <dbReference type="PROSITE-ProRule" id="PRU01248"/>
    </source>
</evidence>
<organism evidence="7 8">
    <name type="scientific">Aromatoleum toluvorans</name>
    <dbReference type="NCBI Taxonomy" id="92002"/>
    <lineage>
        <taxon>Bacteria</taxon>
        <taxon>Pseudomonadati</taxon>
        <taxon>Pseudomonadota</taxon>
        <taxon>Betaproteobacteria</taxon>
        <taxon>Rhodocyclales</taxon>
        <taxon>Rhodocyclaceae</taxon>
        <taxon>Aromatoleum</taxon>
    </lineage>
</organism>
<dbReference type="PANTHER" id="PTHR30349">
    <property type="entry name" value="PHAGE INTEGRASE-RELATED"/>
    <property type="match status" value="1"/>
</dbReference>
<dbReference type="Pfam" id="PF00589">
    <property type="entry name" value="Phage_integrase"/>
    <property type="match status" value="1"/>
</dbReference>